<evidence type="ECO:0000313" key="3">
    <source>
        <dbReference type="Proteomes" id="UP001595621"/>
    </source>
</evidence>
<protein>
    <submittedName>
        <fullName evidence="2">M20/M25/M40 family metallo-hydrolase</fullName>
    </submittedName>
</protein>
<dbReference type="PANTHER" id="PTHR12147:SF26">
    <property type="entry name" value="PEPTIDASE M28 DOMAIN-CONTAINING PROTEIN"/>
    <property type="match status" value="1"/>
</dbReference>
<evidence type="ECO:0000259" key="1">
    <source>
        <dbReference type="Pfam" id="PF04389"/>
    </source>
</evidence>
<dbReference type="InterPro" id="IPR007484">
    <property type="entry name" value="Peptidase_M28"/>
</dbReference>
<dbReference type="InterPro" id="IPR045175">
    <property type="entry name" value="M28_fam"/>
</dbReference>
<reference evidence="3" key="1">
    <citation type="journal article" date="2019" name="Int. J. Syst. Evol. Microbiol.">
        <title>The Global Catalogue of Microorganisms (GCM) 10K type strain sequencing project: providing services to taxonomists for standard genome sequencing and annotation.</title>
        <authorList>
            <consortium name="The Broad Institute Genomics Platform"/>
            <consortium name="The Broad Institute Genome Sequencing Center for Infectious Disease"/>
            <person name="Wu L."/>
            <person name="Ma J."/>
        </authorList>
    </citation>
    <scope>NUCLEOTIDE SEQUENCE [LARGE SCALE GENOMIC DNA]</scope>
    <source>
        <strain evidence="3">KCTC 52277</strain>
    </source>
</reference>
<dbReference type="PANTHER" id="PTHR12147">
    <property type="entry name" value="METALLOPEPTIDASE M28 FAMILY MEMBER"/>
    <property type="match status" value="1"/>
</dbReference>
<sequence>MTLNEPAQQIRSLSNDLEQLTSPALNGRKTGSEGAVLTRQYLQQRFKQLGLAGWQDKFQHSFEYTQGFSDKQGINLAVILPAAADTDNAPWRLVLAHYDHLGGRAGLSRPDGKYFPGADDNASGVAAMLSVAESLKKQALSANVLMVFTDAEEPGLYGSKALVRELQKAGVLSQIELVINLDMVGRPDKHRRLYVEGVQSMVPASRNQVLQQLQLGYQTIGLCARVGHPKGMGRGSFVSDRIDWLRASDHYPFHKQDIPWLFFASGNHNQYHTEQDSVERLDLSFILQVSQLTNQLITQKAPLAD</sequence>
<evidence type="ECO:0000313" key="2">
    <source>
        <dbReference type="EMBL" id="MFC3140068.1"/>
    </source>
</evidence>
<keyword evidence="3" id="KW-1185">Reference proteome</keyword>
<dbReference type="Pfam" id="PF04389">
    <property type="entry name" value="Peptidase_M28"/>
    <property type="match status" value="1"/>
</dbReference>
<dbReference type="SUPFAM" id="SSF53187">
    <property type="entry name" value="Zn-dependent exopeptidases"/>
    <property type="match status" value="1"/>
</dbReference>
<dbReference type="Proteomes" id="UP001595621">
    <property type="component" value="Unassembled WGS sequence"/>
</dbReference>
<proteinExistence type="predicted"/>
<comment type="caution">
    <text evidence="2">The sequence shown here is derived from an EMBL/GenBank/DDBJ whole genome shotgun (WGS) entry which is preliminary data.</text>
</comment>
<accession>A0ABV7GH75</accession>
<dbReference type="RefSeq" id="WP_248934008.1">
    <property type="nucleotide sequence ID" value="NZ_JAKILF010000001.1"/>
</dbReference>
<name>A0ABV7GH75_9GAMM</name>
<dbReference type="EMBL" id="JBHRTD010000018">
    <property type="protein sequence ID" value="MFC3140068.1"/>
    <property type="molecule type" value="Genomic_DNA"/>
</dbReference>
<dbReference type="Gene3D" id="3.40.630.10">
    <property type="entry name" value="Zn peptidases"/>
    <property type="match status" value="1"/>
</dbReference>
<gene>
    <name evidence="2" type="ORF">ACFOE0_18065</name>
</gene>
<feature type="domain" description="Peptidase M28" evidence="1">
    <location>
        <begin position="90"/>
        <end position="293"/>
    </location>
</feature>
<organism evidence="2 3">
    <name type="scientific">Shewanella submarina</name>
    <dbReference type="NCBI Taxonomy" id="2016376"/>
    <lineage>
        <taxon>Bacteria</taxon>
        <taxon>Pseudomonadati</taxon>
        <taxon>Pseudomonadota</taxon>
        <taxon>Gammaproteobacteria</taxon>
        <taxon>Alteromonadales</taxon>
        <taxon>Shewanellaceae</taxon>
        <taxon>Shewanella</taxon>
    </lineage>
</organism>